<dbReference type="SUPFAM" id="SSF55961">
    <property type="entry name" value="Bet v1-like"/>
    <property type="match status" value="1"/>
</dbReference>
<dbReference type="Proteomes" id="UP000680865">
    <property type="component" value="Unassembled WGS sequence"/>
</dbReference>
<evidence type="ECO:0000256" key="1">
    <source>
        <dbReference type="ARBA" id="ARBA00006817"/>
    </source>
</evidence>
<comment type="similarity">
    <text evidence="1">Belongs to the AHA1 family.</text>
</comment>
<feature type="domain" description="Activator of Hsp90 ATPase homologue 1/2-like C-terminal" evidence="2">
    <location>
        <begin position="34"/>
        <end position="166"/>
    </location>
</feature>
<sequence>MRNAVAVAIVMCNQRLQEDVMENGTIEREVYVEASPEIVFDVVSSPEHLRGWWPDDARYEPVPGSEGEIVFGDCNAGGKVVPFTVVDAQPPRMFSFRWTHPAGETAAEGNSLLVTFELAPSGDGTLLRMTETGFREMGWEVAVLEETYQDHVNGWGVFMPRLAPYAESLKVHR</sequence>
<dbReference type="InterPro" id="IPR013538">
    <property type="entry name" value="ASHA1/2-like_C"/>
</dbReference>
<protein>
    <submittedName>
        <fullName evidence="3">Activator of HSP90 ATPase</fullName>
    </submittedName>
</protein>
<gene>
    <name evidence="3" type="ORF">Aco04nite_41310</name>
</gene>
<evidence type="ECO:0000313" key="4">
    <source>
        <dbReference type="Proteomes" id="UP000680865"/>
    </source>
</evidence>
<dbReference type="CDD" id="cd08898">
    <property type="entry name" value="SRPBCC_CalC_Aha1-like_5"/>
    <property type="match status" value="1"/>
</dbReference>
<proteinExistence type="inferred from homology"/>
<dbReference type="InterPro" id="IPR023393">
    <property type="entry name" value="START-like_dom_sf"/>
</dbReference>
<evidence type="ECO:0000313" key="3">
    <source>
        <dbReference type="EMBL" id="GIM74633.1"/>
    </source>
</evidence>
<accession>A0A919SPD3</accession>
<dbReference type="Pfam" id="PF08327">
    <property type="entry name" value="AHSA1"/>
    <property type="match status" value="1"/>
</dbReference>
<keyword evidence="4" id="KW-1185">Reference proteome</keyword>
<dbReference type="AlphaFoldDB" id="A0A919SPD3"/>
<organism evidence="3 4">
    <name type="scientific">Winogradskya consettensis</name>
    <dbReference type="NCBI Taxonomy" id="113560"/>
    <lineage>
        <taxon>Bacteria</taxon>
        <taxon>Bacillati</taxon>
        <taxon>Actinomycetota</taxon>
        <taxon>Actinomycetes</taxon>
        <taxon>Micromonosporales</taxon>
        <taxon>Micromonosporaceae</taxon>
        <taxon>Winogradskya</taxon>
    </lineage>
</organism>
<dbReference type="Gene3D" id="3.30.530.20">
    <property type="match status" value="1"/>
</dbReference>
<reference evidence="3" key="1">
    <citation type="submission" date="2021-03" db="EMBL/GenBank/DDBJ databases">
        <title>Whole genome shotgun sequence of Actinoplanes consettensis NBRC 14913.</title>
        <authorList>
            <person name="Komaki H."/>
            <person name="Tamura T."/>
        </authorList>
    </citation>
    <scope>NUCLEOTIDE SEQUENCE</scope>
    <source>
        <strain evidence="3">NBRC 14913</strain>
    </source>
</reference>
<name>A0A919SPD3_9ACTN</name>
<dbReference type="EMBL" id="BOQP01000021">
    <property type="protein sequence ID" value="GIM74633.1"/>
    <property type="molecule type" value="Genomic_DNA"/>
</dbReference>
<evidence type="ECO:0000259" key="2">
    <source>
        <dbReference type="Pfam" id="PF08327"/>
    </source>
</evidence>
<comment type="caution">
    <text evidence="3">The sequence shown here is derived from an EMBL/GenBank/DDBJ whole genome shotgun (WGS) entry which is preliminary data.</text>
</comment>